<dbReference type="OrthoDB" id="5173664at2"/>
<evidence type="ECO:0000313" key="3">
    <source>
        <dbReference type="Proteomes" id="UP000198680"/>
    </source>
</evidence>
<dbReference type="STRING" id="1137991.SAMN05660642_04394"/>
<dbReference type="GO" id="GO:0016740">
    <property type="term" value="F:transferase activity"/>
    <property type="evidence" value="ECO:0007669"/>
    <property type="project" value="UniProtKB-KW"/>
</dbReference>
<reference evidence="3" key="1">
    <citation type="submission" date="2016-10" db="EMBL/GenBank/DDBJ databases">
        <authorList>
            <person name="Varghese N."/>
            <person name="Submissions S."/>
        </authorList>
    </citation>
    <scope>NUCLEOTIDE SEQUENCE [LARGE SCALE GENOMIC DNA]</scope>
    <source>
        <strain evidence="3">DSM 45419</strain>
    </source>
</reference>
<evidence type="ECO:0000259" key="1">
    <source>
        <dbReference type="Pfam" id="PF13524"/>
    </source>
</evidence>
<organism evidence="2 3">
    <name type="scientific">Geodermatophilus siccatus</name>
    <dbReference type="NCBI Taxonomy" id="1137991"/>
    <lineage>
        <taxon>Bacteria</taxon>
        <taxon>Bacillati</taxon>
        <taxon>Actinomycetota</taxon>
        <taxon>Actinomycetes</taxon>
        <taxon>Geodermatophilales</taxon>
        <taxon>Geodermatophilaceae</taxon>
        <taxon>Geodermatophilus</taxon>
    </lineage>
</organism>
<dbReference type="Proteomes" id="UP000198680">
    <property type="component" value="Unassembled WGS sequence"/>
</dbReference>
<dbReference type="Gene3D" id="3.40.50.2000">
    <property type="entry name" value="Glycogen Phosphorylase B"/>
    <property type="match status" value="1"/>
</dbReference>
<keyword evidence="3" id="KW-1185">Reference proteome</keyword>
<dbReference type="AlphaFoldDB" id="A0A1G9ZR37"/>
<dbReference type="InterPro" id="IPR055259">
    <property type="entry name" value="YkvP/CgeB_Glyco_trans-like"/>
</dbReference>
<dbReference type="Pfam" id="PF13524">
    <property type="entry name" value="Glyco_trans_1_2"/>
    <property type="match status" value="1"/>
</dbReference>
<name>A0A1G9ZR37_9ACTN</name>
<protein>
    <submittedName>
        <fullName evidence="2">Glycosyl transferases group 1</fullName>
    </submittedName>
</protein>
<dbReference type="SUPFAM" id="SSF53756">
    <property type="entry name" value="UDP-Glycosyltransferase/glycogen phosphorylase"/>
    <property type="match status" value="1"/>
</dbReference>
<gene>
    <name evidence="2" type="ORF">SAMN05660642_04394</name>
</gene>
<evidence type="ECO:0000313" key="2">
    <source>
        <dbReference type="EMBL" id="SDN23654.1"/>
    </source>
</evidence>
<accession>A0A1G9ZR37</accession>
<keyword evidence="2" id="KW-0808">Transferase</keyword>
<proteinExistence type="predicted"/>
<sequence>MNVLLCTTVFLGSLFHRMAEPARAVEEADLGINVTVQRGLKTTMYRDPDDPAGALVVGEVDAQGADVVVMQLPKTREMLDCLRLLQAQGVAVVVELDDHLTALPPGHQGHDVLIRKGVGKIAETCAQEADLVTVSTPNLLKEYGAGGRGMVVPNAIPRRLAELPPAYEREPDVVTIGWTGTVGTHPYDLQEMGSGLQQALDRTRGRSQFAIMGQGEDARERLRLAEDPIQISWVEDVDAYATTIGERFDIGVAPLRIDTFNNCKSWLKVLEYSARGVFAISSPSAEYERLGIGYRAKRPRDWAVGITRAVEDADWRREVAAANREQVLAHHLTEHTAELWATAWRRARDIRSRKDRIGA</sequence>
<dbReference type="EMBL" id="FNHE01000014">
    <property type="protein sequence ID" value="SDN23654.1"/>
    <property type="molecule type" value="Genomic_DNA"/>
</dbReference>
<feature type="domain" description="Spore protein YkvP/CgeB glycosyl transferase-like" evidence="1">
    <location>
        <begin position="200"/>
        <end position="340"/>
    </location>
</feature>
<dbReference type="RefSeq" id="WP_091223379.1">
    <property type="nucleotide sequence ID" value="NZ_FNHE01000014.1"/>
</dbReference>